<dbReference type="EMBL" id="CAJNNW010012666">
    <property type="protein sequence ID" value="CAE8654548.1"/>
    <property type="molecule type" value="Genomic_DNA"/>
</dbReference>
<evidence type="ECO:0000313" key="5">
    <source>
        <dbReference type="Proteomes" id="UP000626109"/>
    </source>
</evidence>
<dbReference type="AlphaFoldDB" id="A0A813IR48"/>
<comment type="caution">
    <text evidence="4">The sequence shown here is derived from an EMBL/GenBank/DDBJ whole genome shotgun (WGS) entry which is preliminary data.</text>
</comment>
<gene>
    <name evidence="4" type="ORF">PGLA2088_LOCUS11072</name>
</gene>
<keyword evidence="1" id="KW-0862">Zinc</keyword>
<feature type="zinc finger region" description="C3H1-type" evidence="1">
    <location>
        <begin position="92"/>
        <end position="116"/>
    </location>
</feature>
<dbReference type="InterPro" id="IPR000571">
    <property type="entry name" value="Znf_CCCH"/>
</dbReference>
<evidence type="ECO:0000256" key="1">
    <source>
        <dbReference type="PROSITE-ProRule" id="PRU00723"/>
    </source>
</evidence>
<sequence>PFGKLCPANVLSETPCCYCCCCCCCVVVVVVFRNSLMPAMTQLAMPAECKDATTAEDDASTPREESPPQGSCSSGVSLPDKMEAHRLGVCVPCKYFAWKVDGCRQGDNCSRCHFCTVDGAKSRKRQLRAEARQFKATTQAGTQCGNNQVEVQKDFGTFLSAADLGLQFQPSVKVQLTFAHCPDVNEASKGLPRRASDAIPSEVVASVPGKECPQQDSCLSDLPPTDKMEAHRLGVCMPCSYFARKVDGCRQGDNCDRCHLCSVVGVKSRKRQLRAEARQFKAATYAGTQRGNDQVEVQKDFGMPRSAADTPFLILCQ</sequence>
<keyword evidence="1" id="KW-0479">Metal-binding</keyword>
<evidence type="ECO:0000259" key="3">
    <source>
        <dbReference type="PROSITE" id="PS50103"/>
    </source>
</evidence>
<reference evidence="4" key="1">
    <citation type="submission" date="2021-02" db="EMBL/GenBank/DDBJ databases">
        <authorList>
            <person name="Dougan E. K."/>
            <person name="Rhodes N."/>
            <person name="Thang M."/>
            <person name="Chan C."/>
        </authorList>
    </citation>
    <scope>NUCLEOTIDE SEQUENCE</scope>
</reference>
<evidence type="ECO:0000256" key="2">
    <source>
        <dbReference type="SAM" id="MobiDB-lite"/>
    </source>
</evidence>
<feature type="domain" description="C3H1-type" evidence="3">
    <location>
        <begin position="92"/>
        <end position="116"/>
    </location>
</feature>
<evidence type="ECO:0000313" key="4">
    <source>
        <dbReference type="EMBL" id="CAE8654548.1"/>
    </source>
</evidence>
<protein>
    <recommendedName>
        <fullName evidence="3">C3H1-type domain-containing protein</fullName>
    </recommendedName>
</protein>
<dbReference type="PROSITE" id="PS50103">
    <property type="entry name" value="ZF_C3H1"/>
    <property type="match status" value="1"/>
</dbReference>
<name>A0A813IR48_POLGL</name>
<feature type="region of interest" description="Disordered" evidence="2">
    <location>
        <begin position="55"/>
        <end position="75"/>
    </location>
</feature>
<dbReference type="GO" id="GO:0008270">
    <property type="term" value="F:zinc ion binding"/>
    <property type="evidence" value="ECO:0007669"/>
    <property type="project" value="UniProtKB-KW"/>
</dbReference>
<accession>A0A813IR48</accession>
<dbReference type="Proteomes" id="UP000626109">
    <property type="component" value="Unassembled WGS sequence"/>
</dbReference>
<keyword evidence="1" id="KW-0863">Zinc-finger</keyword>
<proteinExistence type="predicted"/>
<feature type="non-terminal residue" evidence="4">
    <location>
        <position position="317"/>
    </location>
</feature>
<organism evidence="4 5">
    <name type="scientific">Polarella glacialis</name>
    <name type="common">Dinoflagellate</name>
    <dbReference type="NCBI Taxonomy" id="89957"/>
    <lineage>
        <taxon>Eukaryota</taxon>
        <taxon>Sar</taxon>
        <taxon>Alveolata</taxon>
        <taxon>Dinophyceae</taxon>
        <taxon>Suessiales</taxon>
        <taxon>Suessiaceae</taxon>
        <taxon>Polarella</taxon>
    </lineage>
</organism>